<reference evidence="3" key="1">
    <citation type="journal article" date="2023" name="Insect Mol. Biol.">
        <title>Genome sequencing provides insights into the evolution of gene families encoding plant cell wall-degrading enzymes in longhorned beetles.</title>
        <authorList>
            <person name="Shin N.R."/>
            <person name="Okamura Y."/>
            <person name="Kirsch R."/>
            <person name="Pauchet Y."/>
        </authorList>
    </citation>
    <scope>NUCLEOTIDE SEQUENCE</scope>
    <source>
        <strain evidence="3">AMC_N1</strain>
    </source>
</reference>
<evidence type="ECO:0000313" key="3">
    <source>
        <dbReference type="EMBL" id="KAJ8936235.1"/>
    </source>
</evidence>
<organism evidence="3 4">
    <name type="scientific">Aromia moschata</name>
    <dbReference type="NCBI Taxonomy" id="1265417"/>
    <lineage>
        <taxon>Eukaryota</taxon>
        <taxon>Metazoa</taxon>
        <taxon>Ecdysozoa</taxon>
        <taxon>Arthropoda</taxon>
        <taxon>Hexapoda</taxon>
        <taxon>Insecta</taxon>
        <taxon>Pterygota</taxon>
        <taxon>Neoptera</taxon>
        <taxon>Endopterygota</taxon>
        <taxon>Coleoptera</taxon>
        <taxon>Polyphaga</taxon>
        <taxon>Cucujiformia</taxon>
        <taxon>Chrysomeloidea</taxon>
        <taxon>Cerambycidae</taxon>
        <taxon>Cerambycinae</taxon>
        <taxon>Callichromatini</taxon>
        <taxon>Aromia</taxon>
    </lineage>
</organism>
<dbReference type="Proteomes" id="UP001162162">
    <property type="component" value="Unassembled WGS sequence"/>
</dbReference>
<name>A0AAV8XCP0_9CUCU</name>
<dbReference type="EMBL" id="JAPWTK010000767">
    <property type="protein sequence ID" value="KAJ8936235.1"/>
    <property type="molecule type" value="Genomic_DNA"/>
</dbReference>
<sequence length="242" mass="27266">MVTTVPLLQKSTQNQASGALEEHRRMREYLRRMERDGVQRVKMFLVITAAYVLFWGPLFFVTLVNHPLVGNPLGHESLKRKTHPDLPPLNQGTISKIEAQYREMGHVRKVPSKRQAVVDDDTKLNLLLALEENPITPAHNPTHIIRARHRQPHAVPGAPPRPEKGDAGPVLRLDTPVAGVAQRAAAPQPPRSDISLLKPPLPVPAHPDSSMVLDSRLKENWSDTRLRFKEWGRHPIRDPISQ</sequence>
<proteinExistence type="predicted"/>
<protein>
    <submittedName>
        <fullName evidence="3">Uncharacterized protein</fullName>
    </submittedName>
</protein>
<feature type="transmembrane region" description="Helical" evidence="2">
    <location>
        <begin position="41"/>
        <end position="64"/>
    </location>
</feature>
<accession>A0AAV8XCP0</accession>
<feature type="region of interest" description="Disordered" evidence="1">
    <location>
        <begin position="151"/>
        <end position="170"/>
    </location>
</feature>
<evidence type="ECO:0000256" key="1">
    <source>
        <dbReference type="SAM" id="MobiDB-lite"/>
    </source>
</evidence>
<gene>
    <name evidence="3" type="ORF">NQ318_010651</name>
</gene>
<evidence type="ECO:0000313" key="4">
    <source>
        <dbReference type="Proteomes" id="UP001162162"/>
    </source>
</evidence>
<keyword evidence="2" id="KW-0472">Membrane</keyword>
<evidence type="ECO:0000256" key="2">
    <source>
        <dbReference type="SAM" id="Phobius"/>
    </source>
</evidence>
<keyword evidence="2" id="KW-1133">Transmembrane helix</keyword>
<keyword evidence="4" id="KW-1185">Reference proteome</keyword>
<keyword evidence="2" id="KW-0812">Transmembrane</keyword>
<comment type="caution">
    <text evidence="3">The sequence shown here is derived from an EMBL/GenBank/DDBJ whole genome shotgun (WGS) entry which is preliminary data.</text>
</comment>
<feature type="region of interest" description="Disordered" evidence="1">
    <location>
        <begin position="180"/>
        <end position="210"/>
    </location>
</feature>
<dbReference type="AlphaFoldDB" id="A0AAV8XCP0"/>